<keyword evidence="2" id="KW-1185">Reference proteome</keyword>
<dbReference type="AlphaFoldDB" id="A0AAD1XE84"/>
<sequence>MSLAFNPGIKCNCIDPIIPKSLIRLSFKVLKEATFDTFSIGLPQVKRLVAAYKHVGALIFKYCIFSIPSVPDFSKALTNCQLQKLVFLGSDFSNSSDESNTLSQFKNLVQGLASSSDLRLSLKEVKINFWGISHNEVKQFFEKNQLGDVKIISD</sequence>
<organism evidence="1 2">
    <name type="scientific">Euplotes crassus</name>
    <dbReference type="NCBI Taxonomy" id="5936"/>
    <lineage>
        <taxon>Eukaryota</taxon>
        <taxon>Sar</taxon>
        <taxon>Alveolata</taxon>
        <taxon>Ciliophora</taxon>
        <taxon>Intramacronucleata</taxon>
        <taxon>Spirotrichea</taxon>
        <taxon>Hypotrichia</taxon>
        <taxon>Euplotida</taxon>
        <taxon>Euplotidae</taxon>
        <taxon>Moneuplotes</taxon>
    </lineage>
</organism>
<comment type="caution">
    <text evidence="1">The sequence shown here is derived from an EMBL/GenBank/DDBJ whole genome shotgun (WGS) entry which is preliminary data.</text>
</comment>
<reference evidence="1" key="1">
    <citation type="submission" date="2023-07" db="EMBL/GenBank/DDBJ databases">
        <authorList>
            <consortium name="AG Swart"/>
            <person name="Singh M."/>
            <person name="Singh A."/>
            <person name="Seah K."/>
            <person name="Emmerich C."/>
        </authorList>
    </citation>
    <scope>NUCLEOTIDE SEQUENCE</scope>
    <source>
        <strain evidence="1">DP1</strain>
    </source>
</reference>
<evidence type="ECO:0000313" key="1">
    <source>
        <dbReference type="EMBL" id="CAI2371380.1"/>
    </source>
</evidence>
<gene>
    <name evidence="1" type="ORF">ECRASSUSDP1_LOCUS12702</name>
</gene>
<accession>A0AAD1XE84</accession>
<proteinExistence type="predicted"/>
<protein>
    <submittedName>
        <fullName evidence="1">Uncharacterized protein</fullName>
    </submittedName>
</protein>
<dbReference type="Proteomes" id="UP001295684">
    <property type="component" value="Unassembled WGS sequence"/>
</dbReference>
<evidence type="ECO:0000313" key="2">
    <source>
        <dbReference type="Proteomes" id="UP001295684"/>
    </source>
</evidence>
<dbReference type="EMBL" id="CAMPGE010012611">
    <property type="protein sequence ID" value="CAI2371380.1"/>
    <property type="molecule type" value="Genomic_DNA"/>
</dbReference>
<name>A0AAD1XE84_EUPCR</name>